<gene>
    <name evidence="2" type="ORF">M569_09432</name>
</gene>
<accession>S8DQP5</accession>
<keyword evidence="3" id="KW-1185">Reference proteome</keyword>
<organism evidence="2 3">
    <name type="scientific">Genlisea aurea</name>
    <dbReference type="NCBI Taxonomy" id="192259"/>
    <lineage>
        <taxon>Eukaryota</taxon>
        <taxon>Viridiplantae</taxon>
        <taxon>Streptophyta</taxon>
        <taxon>Embryophyta</taxon>
        <taxon>Tracheophyta</taxon>
        <taxon>Spermatophyta</taxon>
        <taxon>Magnoliopsida</taxon>
        <taxon>eudicotyledons</taxon>
        <taxon>Gunneridae</taxon>
        <taxon>Pentapetalae</taxon>
        <taxon>asterids</taxon>
        <taxon>lamiids</taxon>
        <taxon>Lamiales</taxon>
        <taxon>Lentibulariaceae</taxon>
        <taxon>Genlisea</taxon>
    </lineage>
</organism>
<evidence type="ECO:0000313" key="2">
    <source>
        <dbReference type="EMBL" id="EPS65353.1"/>
    </source>
</evidence>
<dbReference type="Proteomes" id="UP000015453">
    <property type="component" value="Unassembled WGS sequence"/>
</dbReference>
<reference evidence="2 3" key="1">
    <citation type="journal article" date="2013" name="BMC Genomics">
        <title>The miniature genome of a carnivorous plant Genlisea aurea contains a low number of genes and short non-coding sequences.</title>
        <authorList>
            <person name="Leushkin E.V."/>
            <person name="Sutormin R.A."/>
            <person name="Nabieva E.R."/>
            <person name="Penin A.A."/>
            <person name="Kondrashov A.S."/>
            <person name="Logacheva M.D."/>
        </authorList>
    </citation>
    <scope>NUCLEOTIDE SEQUENCE [LARGE SCALE GENOMIC DNA]</scope>
</reference>
<dbReference type="EMBL" id="AUSU01004290">
    <property type="protein sequence ID" value="EPS65353.1"/>
    <property type="molecule type" value="Genomic_DNA"/>
</dbReference>
<feature type="transmembrane region" description="Helical" evidence="1">
    <location>
        <begin position="12"/>
        <end position="33"/>
    </location>
</feature>
<comment type="caution">
    <text evidence="2">The sequence shown here is derived from an EMBL/GenBank/DDBJ whole genome shotgun (WGS) entry which is preliminary data.</text>
</comment>
<sequence length="78" mass="7943">MPARILFAAEGAMAVTQAGIFMFAAAILVVFALMNGAAAQEAPAPAPTSSSGIFSPSVGFAFVSAVFSFVVFSRALRI</sequence>
<keyword evidence="1" id="KW-1133">Transmembrane helix</keyword>
<protein>
    <submittedName>
        <fullName evidence="2">Uncharacterized protein</fullName>
    </submittedName>
</protein>
<feature type="transmembrane region" description="Helical" evidence="1">
    <location>
        <begin position="53"/>
        <end position="72"/>
    </location>
</feature>
<keyword evidence="1" id="KW-0812">Transmembrane</keyword>
<proteinExistence type="predicted"/>
<keyword evidence="1" id="KW-0472">Membrane</keyword>
<evidence type="ECO:0000256" key="1">
    <source>
        <dbReference type="SAM" id="Phobius"/>
    </source>
</evidence>
<name>S8DQP5_9LAMI</name>
<dbReference type="AlphaFoldDB" id="S8DQP5"/>
<evidence type="ECO:0000313" key="3">
    <source>
        <dbReference type="Proteomes" id="UP000015453"/>
    </source>
</evidence>